<evidence type="ECO:0000313" key="4">
    <source>
        <dbReference type="Proteomes" id="UP000186228"/>
    </source>
</evidence>
<keyword evidence="1" id="KW-1133">Transmembrane helix</keyword>
<reference evidence="4" key="1">
    <citation type="submission" date="2016-08" db="EMBL/GenBank/DDBJ databases">
        <authorList>
            <person name="Varghese N."/>
            <person name="Submissions Spin"/>
        </authorList>
    </citation>
    <scope>NUCLEOTIDE SEQUENCE [LARGE SCALE GENOMIC DNA]</scope>
    <source>
        <strain evidence="4">CCBAU 57015</strain>
    </source>
</reference>
<dbReference type="RefSeq" id="WP_075852217.1">
    <property type="nucleotide sequence ID" value="NZ_FMAC01000002.1"/>
</dbReference>
<feature type="transmembrane region" description="Helical" evidence="1">
    <location>
        <begin position="238"/>
        <end position="257"/>
    </location>
</feature>
<keyword evidence="4" id="KW-1185">Reference proteome</keyword>
<dbReference type="PANTHER" id="PTHR22911">
    <property type="entry name" value="ACYL-MALONYL CONDENSING ENZYME-RELATED"/>
    <property type="match status" value="1"/>
</dbReference>
<gene>
    <name evidence="3" type="ORF">GA0061100_102333</name>
</gene>
<feature type="transmembrane region" description="Helical" evidence="1">
    <location>
        <begin position="180"/>
        <end position="197"/>
    </location>
</feature>
<feature type="transmembrane region" description="Helical" evidence="1">
    <location>
        <begin position="100"/>
        <end position="119"/>
    </location>
</feature>
<dbReference type="STRING" id="52131.GA0061100_102333"/>
<dbReference type="GO" id="GO:0016020">
    <property type="term" value="C:membrane"/>
    <property type="evidence" value="ECO:0007669"/>
    <property type="project" value="InterPro"/>
</dbReference>
<keyword evidence="1" id="KW-0812">Transmembrane</keyword>
<feature type="transmembrane region" description="Helical" evidence="1">
    <location>
        <begin position="209"/>
        <end position="226"/>
    </location>
</feature>
<name>A0A1C3UIH5_9HYPH</name>
<evidence type="ECO:0000313" key="3">
    <source>
        <dbReference type="EMBL" id="SCB15261.1"/>
    </source>
</evidence>
<dbReference type="AlphaFoldDB" id="A0A1C3UIH5"/>
<keyword evidence="1" id="KW-0472">Membrane</keyword>
<feature type="transmembrane region" description="Helical" evidence="1">
    <location>
        <begin position="12"/>
        <end position="30"/>
    </location>
</feature>
<evidence type="ECO:0000259" key="2">
    <source>
        <dbReference type="Pfam" id="PF00892"/>
    </source>
</evidence>
<feature type="domain" description="EamA" evidence="2">
    <location>
        <begin position="10"/>
        <end position="142"/>
    </location>
</feature>
<dbReference type="InterPro" id="IPR000620">
    <property type="entry name" value="EamA_dom"/>
</dbReference>
<feature type="transmembrane region" description="Helical" evidence="1">
    <location>
        <begin position="124"/>
        <end position="143"/>
    </location>
</feature>
<proteinExistence type="predicted"/>
<dbReference type="EMBL" id="FMAC01000002">
    <property type="protein sequence ID" value="SCB15261.1"/>
    <property type="molecule type" value="Genomic_DNA"/>
</dbReference>
<dbReference type="Proteomes" id="UP000186228">
    <property type="component" value="Unassembled WGS sequence"/>
</dbReference>
<organism evidence="3 4">
    <name type="scientific">Rhizobium hainanense</name>
    <dbReference type="NCBI Taxonomy" id="52131"/>
    <lineage>
        <taxon>Bacteria</taxon>
        <taxon>Pseudomonadati</taxon>
        <taxon>Pseudomonadota</taxon>
        <taxon>Alphaproteobacteria</taxon>
        <taxon>Hyphomicrobiales</taxon>
        <taxon>Rhizobiaceae</taxon>
        <taxon>Rhizobium/Agrobacterium group</taxon>
        <taxon>Rhizobium</taxon>
    </lineage>
</organism>
<feature type="transmembrane region" description="Helical" evidence="1">
    <location>
        <begin position="155"/>
        <end position="173"/>
    </location>
</feature>
<dbReference type="InterPro" id="IPR037185">
    <property type="entry name" value="EmrE-like"/>
</dbReference>
<sequence length="298" mass="31622">MFAHLSDHKKGLLLTTLGGLALSMDIPLIRLSSGEVWSVLSVRSLATIVVALTALVVIRRVTGSLRGILPGWLGLPVGFFYGLTTITFLLAVYYTKAANVVFIIALNPMFTALLSWIFLKERPAISTFITMAVMILGVGLIVGDGMEGGHMLGDALSVVASFSIACAITISRASGRDMGFASLLAAVIPAAVGLYHVAPSGFSINHPGWILFDGAVLMPLSFWCLATGTRFLSAPEVAMFYLLETILAPIWVWLIFAEAPTNMTLAGGAILILALAAHSVWQARVKARAALATRGLAH</sequence>
<dbReference type="SUPFAM" id="SSF103481">
    <property type="entry name" value="Multidrug resistance efflux transporter EmrE"/>
    <property type="match status" value="2"/>
</dbReference>
<dbReference type="Pfam" id="PF00892">
    <property type="entry name" value="EamA"/>
    <property type="match status" value="1"/>
</dbReference>
<feature type="transmembrane region" description="Helical" evidence="1">
    <location>
        <begin position="36"/>
        <end position="58"/>
    </location>
</feature>
<feature type="transmembrane region" description="Helical" evidence="1">
    <location>
        <begin position="70"/>
        <end position="94"/>
    </location>
</feature>
<accession>A0A1C3UIH5</accession>
<protein>
    <submittedName>
        <fullName evidence="3">Uncharacterized membrane protein</fullName>
    </submittedName>
</protein>
<dbReference type="OrthoDB" id="9810239at2"/>
<feature type="transmembrane region" description="Helical" evidence="1">
    <location>
        <begin position="263"/>
        <end position="281"/>
    </location>
</feature>
<evidence type="ECO:0000256" key="1">
    <source>
        <dbReference type="SAM" id="Phobius"/>
    </source>
</evidence>